<dbReference type="InterPro" id="IPR026487">
    <property type="entry name" value="CHP04141"/>
</dbReference>
<evidence type="ECO:0000313" key="1">
    <source>
        <dbReference type="EMBL" id="EPI08251.1"/>
    </source>
</evidence>
<gene>
    <name evidence="1" type="ORF">D358_01682</name>
</gene>
<comment type="caution">
    <text evidence="1">The sequence shown here is derived from an EMBL/GenBank/DDBJ whole genome shotgun (WGS) entry which is preliminary data.</text>
</comment>
<dbReference type="NCBIfam" id="TIGR04141">
    <property type="entry name" value="TIGR04141 family sporadically distributed protein"/>
    <property type="match status" value="1"/>
</dbReference>
<evidence type="ECO:0000313" key="2">
    <source>
        <dbReference type="Proteomes" id="UP000015750"/>
    </source>
</evidence>
<reference evidence="1 2" key="1">
    <citation type="submission" date="2013-06" db="EMBL/GenBank/DDBJ databases">
        <authorList>
            <person name="Weinstock G."/>
            <person name="Sodergren E."/>
            <person name="Lobos E.A."/>
            <person name="Fulton L."/>
            <person name="Fulton R."/>
            <person name="Courtney L."/>
            <person name="Fronick C."/>
            <person name="O'Laughlin M."/>
            <person name="Godfrey J."/>
            <person name="Wilson R.M."/>
            <person name="Miner T."/>
            <person name="Farmer C."/>
            <person name="Delehaunty K."/>
            <person name="Cordes M."/>
            <person name="Minx P."/>
            <person name="Tomlinson C."/>
            <person name="Chen J."/>
            <person name="Wollam A."/>
            <person name="Pepin K.H."/>
            <person name="Bhonagiri V."/>
            <person name="Zhang X."/>
            <person name="Warren W."/>
            <person name="Mitreva M."/>
            <person name="Mardis E.R."/>
            <person name="Wilson R.K."/>
        </authorList>
    </citation>
    <scope>NUCLEOTIDE SEQUENCE [LARGE SCALE GENOMIC DNA]</scope>
    <source>
        <strain evidence="1 2">RP2S-4</strain>
    </source>
</reference>
<protein>
    <recommendedName>
        <fullName evidence="3">TIGR04141 family sporadically distributed protein</fullName>
    </recommendedName>
</protein>
<dbReference type="EMBL" id="ATIR01000049">
    <property type="protein sequence ID" value="EPI08251.1"/>
    <property type="molecule type" value="Genomic_DNA"/>
</dbReference>
<name>A0ABC9TJ36_ENTFL</name>
<dbReference type="Proteomes" id="UP000015750">
    <property type="component" value="Unassembled WGS sequence"/>
</dbReference>
<accession>A0ABC9TJ36</accession>
<dbReference type="AlphaFoldDB" id="A0ABC9TJ36"/>
<dbReference type="Pfam" id="PF19614">
    <property type="entry name" value="DUF6119"/>
    <property type="match status" value="1"/>
</dbReference>
<evidence type="ECO:0008006" key="3">
    <source>
        <dbReference type="Google" id="ProtNLM"/>
    </source>
</evidence>
<proteinExistence type="predicted"/>
<organism evidence="1 2">
    <name type="scientific">Enterococcus faecalis RP2S-4</name>
    <dbReference type="NCBI Taxonomy" id="1244145"/>
    <lineage>
        <taxon>Bacteria</taxon>
        <taxon>Bacillati</taxon>
        <taxon>Bacillota</taxon>
        <taxon>Bacilli</taxon>
        <taxon>Lactobacillales</taxon>
        <taxon>Enterococcaceae</taxon>
        <taxon>Enterococcus</taxon>
    </lineage>
</organism>
<sequence length="591" mass="69422">MKSVIKNRVWVVLILRRRKMKLILSKCKTSDFDEVSRILSENNYIQIGDSRVEPQNNLEMFLFFESHEKERVNWLSELLKFFNVSEEDYEEHNIFDDTLHQYNAVIILKTPNNLYAHSLSQGFRVLEKIIDEEFGLKFAEKTIKNEHITLKNVSYIQKNKMKGITNYKKDQGEFPKASESYAYVSGKPDFDFYGNSIDCGTGVSFPKNFDINSTEGFYQLSELLKNVDEALTLKDNKSILPRKKRIAKKSQLSKLLDEEVVKRIVDNTDEIGIALDVSKIHLVNNSINIYSENNHLEIYISNHLQKTKEELEPYDGAIVEYIRKNNEIITSLTDIKIRVTNHEYHVIESRPLKEWIYCELEYESMLYTLDSGYWGYFNDKFSELLRKQLEEVNRVIEYNDEFNIPYISGEGRLKGEGGYIEKLSEGKNYIKLHQRNINYNGVPIEIADIYKRDTQELIAIKRGMDTSNSMYSFEQSILSVQLLRNTTEFDVEKELRKYNDRNIYEDKEKFPTIKKPTIGKILDSRISSVLWLQSTEKYVKMADERQFDFNQIGSILLKLKIVDWYSSILENNFTPKIYMGKDLQVNKKSQS</sequence>